<reference evidence="3" key="1">
    <citation type="journal article" date="2019" name="Int. J. Syst. Evol. Microbiol.">
        <title>The Global Catalogue of Microorganisms (GCM) 10K type strain sequencing project: providing services to taxonomists for standard genome sequencing and annotation.</title>
        <authorList>
            <consortium name="The Broad Institute Genomics Platform"/>
            <consortium name="The Broad Institute Genome Sequencing Center for Infectious Disease"/>
            <person name="Wu L."/>
            <person name="Ma J."/>
        </authorList>
    </citation>
    <scope>NUCLEOTIDE SEQUENCE [LARGE SCALE GENOMIC DNA]</scope>
    <source>
        <strain evidence="3">JCM 14303</strain>
    </source>
</reference>
<evidence type="ECO:0000313" key="3">
    <source>
        <dbReference type="Proteomes" id="UP001500363"/>
    </source>
</evidence>
<name>A0ABP4LYH5_9ACTN</name>
<comment type="caution">
    <text evidence="2">The sequence shown here is derived from an EMBL/GenBank/DDBJ whole genome shotgun (WGS) entry which is preliminary data.</text>
</comment>
<keyword evidence="1" id="KW-0472">Membrane</keyword>
<keyword evidence="1" id="KW-0812">Transmembrane</keyword>
<dbReference type="EMBL" id="BAAANC010000002">
    <property type="protein sequence ID" value="GAA1533320.1"/>
    <property type="molecule type" value="Genomic_DNA"/>
</dbReference>
<organism evidence="2 3">
    <name type="scientific">Kribbella lupini</name>
    <dbReference type="NCBI Taxonomy" id="291602"/>
    <lineage>
        <taxon>Bacteria</taxon>
        <taxon>Bacillati</taxon>
        <taxon>Actinomycetota</taxon>
        <taxon>Actinomycetes</taxon>
        <taxon>Propionibacteriales</taxon>
        <taxon>Kribbellaceae</taxon>
        <taxon>Kribbella</taxon>
    </lineage>
</organism>
<gene>
    <name evidence="2" type="ORF">GCM10009741_39560</name>
</gene>
<sequence>MTDIISLVLNFLGPLVGVLIGGAIALRTQSSAFAGETSLRIRAEKREAYLRFVAAARSWQATVLNPEVNIRGPAVYGNRKYADAGLAYAESIRALTEVRLVGGQPAIDEAWRWDNALRTLSDAIANSEDSAGAEKAVEACQDAEAAFIAAARYDLDNAFDNSPRRR</sequence>
<evidence type="ECO:0000313" key="2">
    <source>
        <dbReference type="EMBL" id="GAA1533320.1"/>
    </source>
</evidence>
<dbReference type="Proteomes" id="UP001500363">
    <property type="component" value="Unassembled WGS sequence"/>
</dbReference>
<protein>
    <submittedName>
        <fullName evidence="2">Uncharacterized protein</fullName>
    </submittedName>
</protein>
<proteinExistence type="predicted"/>
<dbReference type="RefSeq" id="WP_344175998.1">
    <property type="nucleotide sequence ID" value="NZ_BAAANC010000002.1"/>
</dbReference>
<keyword evidence="1" id="KW-1133">Transmembrane helix</keyword>
<accession>A0ABP4LYH5</accession>
<keyword evidence="3" id="KW-1185">Reference proteome</keyword>
<evidence type="ECO:0000256" key="1">
    <source>
        <dbReference type="SAM" id="Phobius"/>
    </source>
</evidence>
<feature type="transmembrane region" description="Helical" evidence="1">
    <location>
        <begin position="7"/>
        <end position="26"/>
    </location>
</feature>